<feature type="region of interest" description="Disordered" evidence="1">
    <location>
        <begin position="20"/>
        <end position="42"/>
    </location>
</feature>
<comment type="caution">
    <text evidence="2">The sequence shown here is derived from an EMBL/GenBank/DDBJ whole genome shotgun (WGS) entry which is preliminary data.</text>
</comment>
<dbReference type="EMBL" id="LQYT01000117">
    <property type="protein sequence ID" value="KYD10582.1"/>
    <property type="molecule type" value="Genomic_DNA"/>
</dbReference>
<dbReference type="AlphaFoldDB" id="A0A150LFP9"/>
<accession>A0A150LFP9</accession>
<proteinExistence type="predicted"/>
<dbReference type="Proteomes" id="UP000075683">
    <property type="component" value="Unassembled WGS sequence"/>
</dbReference>
<sequence length="86" mass="9327">MPPALLGWADGAFSAEKTLRNEPEGFADGCRGGKRRPATASPRNLMMPRAFRQTRAGRDGAKAFPKDSGHPFVLYGSKYCLNQSAI</sequence>
<name>A0A150LFP9_9BACI</name>
<reference evidence="2 3" key="1">
    <citation type="submission" date="2016-01" db="EMBL/GenBank/DDBJ databases">
        <title>Draft Genome Sequences of Seven Thermophilic Sporeformers Isolated from Foods.</title>
        <authorList>
            <person name="Berendsen E.M."/>
            <person name="Wells-Bennik M.H."/>
            <person name="Krawcyk A.O."/>
            <person name="De Jong A."/>
            <person name="Holsappel S."/>
            <person name="Eijlander R.T."/>
            <person name="Kuipers O.P."/>
        </authorList>
    </citation>
    <scope>NUCLEOTIDE SEQUENCE [LARGE SCALE GENOMIC DNA]</scope>
    <source>
        <strain evidence="2 3">B4135</strain>
    </source>
</reference>
<protein>
    <submittedName>
        <fullName evidence="2">Uncharacterized protein</fullName>
    </submittedName>
</protein>
<gene>
    <name evidence="2" type="ORF">B4135_3383</name>
</gene>
<evidence type="ECO:0000313" key="2">
    <source>
        <dbReference type="EMBL" id="KYD10582.1"/>
    </source>
</evidence>
<evidence type="ECO:0000313" key="3">
    <source>
        <dbReference type="Proteomes" id="UP000075683"/>
    </source>
</evidence>
<evidence type="ECO:0000256" key="1">
    <source>
        <dbReference type="SAM" id="MobiDB-lite"/>
    </source>
</evidence>
<organism evidence="2 3">
    <name type="scientific">Caldibacillus debilis</name>
    <dbReference type="NCBI Taxonomy" id="301148"/>
    <lineage>
        <taxon>Bacteria</taxon>
        <taxon>Bacillati</taxon>
        <taxon>Bacillota</taxon>
        <taxon>Bacilli</taxon>
        <taxon>Bacillales</taxon>
        <taxon>Bacillaceae</taxon>
        <taxon>Caldibacillus</taxon>
    </lineage>
</organism>